<evidence type="ECO:0000256" key="11">
    <source>
        <dbReference type="ARBA" id="ARBA00023033"/>
    </source>
</evidence>
<accession>A0A8H6YWX5</accession>
<keyword evidence="11" id="KW-0503">Monooxygenase</keyword>
<evidence type="ECO:0000256" key="4">
    <source>
        <dbReference type="ARBA" id="ARBA00010617"/>
    </source>
</evidence>
<dbReference type="InterPro" id="IPR036396">
    <property type="entry name" value="Cyt_P450_sf"/>
</dbReference>
<comment type="caution">
    <text evidence="14">The sequence shown here is derived from an EMBL/GenBank/DDBJ whole genome shotgun (WGS) entry which is preliminary data.</text>
</comment>
<dbReference type="EMBL" id="JACAZH010000006">
    <property type="protein sequence ID" value="KAF7366301.1"/>
    <property type="molecule type" value="Genomic_DNA"/>
</dbReference>
<evidence type="ECO:0000256" key="9">
    <source>
        <dbReference type="ARBA" id="ARBA00023002"/>
    </source>
</evidence>
<dbReference type="PRINTS" id="PR00465">
    <property type="entry name" value="EP450IV"/>
</dbReference>
<comment type="subcellular location">
    <subcellularLocation>
        <location evidence="2">Membrane</location>
    </subcellularLocation>
</comment>
<evidence type="ECO:0000256" key="2">
    <source>
        <dbReference type="ARBA" id="ARBA00004370"/>
    </source>
</evidence>
<dbReference type="PRINTS" id="PR00385">
    <property type="entry name" value="P450"/>
</dbReference>
<evidence type="ECO:0000256" key="3">
    <source>
        <dbReference type="ARBA" id="ARBA00004721"/>
    </source>
</evidence>
<dbReference type="PANTHER" id="PTHR24305:SF166">
    <property type="entry name" value="CYTOCHROME P450 12A4, MITOCHONDRIAL-RELATED"/>
    <property type="match status" value="1"/>
</dbReference>
<keyword evidence="7 13" id="KW-0479">Metal-binding</keyword>
<evidence type="ECO:0000256" key="12">
    <source>
        <dbReference type="ARBA" id="ARBA00023136"/>
    </source>
</evidence>
<dbReference type="AlphaFoldDB" id="A0A8H6YWX5"/>
<evidence type="ECO:0000256" key="13">
    <source>
        <dbReference type="PIRSR" id="PIRSR602403-1"/>
    </source>
</evidence>
<evidence type="ECO:0000313" key="15">
    <source>
        <dbReference type="Proteomes" id="UP000623467"/>
    </source>
</evidence>
<dbReference type="GO" id="GO:0004497">
    <property type="term" value="F:monooxygenase activity"/>
    <property type="evidence" value="ECO:0007669"/>
    <property type="project" value="UniProtKB-KW"/>
</dbReference>
<keyword evidence="15" id="KW-1185">Reference proteome</keyword>
<keyword evidence="6" id="KW-0812">Transmembrane</keyword>
<dbReference type="Pfam" id="PF00067">
    <property type="entry name" value="p450"/>
    <property type="match status" value="1"/>
</dbReference>
<comment type="cofactor">
    <cofactor evidence="1 13">
        <name>heme</name>
        <dbReference type="ChEBI" id="CHEBI:30413"/>
    </cofactor>
</comment>
<comment type="similarity">
    <text evidence="4">Belongs to the cytochrome P450 family.</text>
</comment>
<dbReference type="Gene3D" id="1.10.630.10">
    <property type="entry name" value="Cytochrome P450"/>
    <property type="match status" value="1"/>
</dbReference>
<dbReference type="GO" id="GO:0005506">
    <property type="term" value="F:iron ion binding"/>
    <property type="evidence" value="ECO:0007669"/>
    <property type="project" value="InterPro"/>
</dbReference>
<dbReference type="InterPro" id="IPR002403">
    <property type="entry name" value="Cyt_P450_E_grp-IV"/>
</dbReference>
<dbReference type="InterPro" id="IPR001128">
    <property type="entry name" value="Cyt_P450"/>
</dbReference>
<dbReference type="GO" id="GO:0016020">
    <property type="term" value="C:membrane"/>
    <property type="evidence" value="ECO:0007669"/>
    <property type="project" value="UniProtKB-SubCell"/>
</dbReference>
<protein>
    <recommendedName>
        <fullName evidence="16">Cytochrome P450</fullName>
    </recommendedName>
</protein>
<evidence type="ECO:0000256" key="5">
    <source>
        <dbReference type="ARBA" id="ARBA00022617"/>
    </source>
</evidence>
<dbReference type="GO" id="GO:0016705">
    <property type="term" value="F:oxidoreductase activity, acting on paired donors, with incorporation or reduction of molecular oxygen"/>
    <property type="evidence" value="ECO:0007669"/>
    <property type="project" value="InterPro"/>
</dbReference>
<dbReference type="OrthoDB" id="1470350at2759"/>
<keyword evidence="8" id="KW-1133">Transmembrane helix</keyword>
<evidence type="ECO:0000256" key="6">
    <source>
        <dbReference type="ARBA" id="ARBA00022692"/>
    </source>
</evidence>
<evidence type="ECO:0000256" key="1">
    <source>
        <dbReference type="ARBA" id="ARBA00001971"/>
    </source>
</evidence>
<keyword evidence="12" id="KW-0472">Membrane</keyword>
<dbReference type="PANTHER" id="PTHR24305">
    <property type="entry name" value="CYTOCHROME P450"/>
    <property type="match status" value="1"/>
</dbReference>
<name>A0A8H6YWX5_9AGAR</name>
<dbReference type="InterPro" id="IPR050121">
    <property type="entry name" value="Cytochrome_P450_monoxygenase"/>
</dbReference>
<evidence type="ECO:0000256" key="8">
    <source>
        <dbReference type="ARBA" id="ARBA00022989"/>
    </source>
</evidence>
<dbReference type="InterPro" id="IPR011009">
    <property type="entry name" value="Kinase-like_dom_sf"/>
</dbReference>
<dbReference type="SUPFAM" id="SSF48264">
    <property type="entry name" value="Cytochrome P450"/>
    <property type="match status" value="1"/>
</dbReference>
<gene>
    <name evidence="14" type="ORF">MSAN_00886300</name>
</gene>
<evidence type="ECO:0000313" key="14">
    <source>
        <dbReference type="EMBL" id="KAF7366301.1"/>
    </source>
</evidence>
<dbReference type="Proteomes" id="UP000623467">
    <property type="component" value="Unassembled WGS sequence"/>
</dbReference>
<dbReference type="GO" id="GO:0020037">
    <property type="term" value="F:heme binding"/>
    <property type="evidence" value="ECO:0007669"/>
    <property type="project" value="InterPro"/>
</dbReference>
<reference evidence="14" key="1">
    <citation type="submission" date="2020-05" db="EMBL/GenBank/DDBJ databases">
        <title>Mycena genomes resolve the evolution of fungal bioluminescence.</title>
        <authorList>
            <person name="Tsai I.J."/>
        </authorList>
    </citation>
    <scope>NUCLEOTIDE SEQUENCE</scope>
    <source>
        <strain evidence="14">160909Yilan</strain>
    </source>
</reference>
<evidence type="ECO:0000256" key="7">
    <source>
        <dbReference type="ARBA" id="ARBA00022723"/>
    </source>
</evidence>
<keyword evidence="10 13" id="KW-0408">Iron</keyword>
<dbReference type="SUPFAM" id="SSF56112">
    <property type="entry name" value="Protein kinase-like (PK-like)"/>
    <property type="match status" value="1"/>
</dbReference>
<keyword evidence="9" id="KW-0560">Oxidoreductase</keyword>
<evidence type="ECO:0008006" key="16">
    <source>
        <dbReference type="Google" id="ProtNLM"/>
    </source>
</evidence>
<comment type="pathway">
    <text evidence="3">Secondary metabolite biosynthesis; terpenoid biosynthesis.</text>
</comment>
<proteinExistence type="inferred from homology"/>
<organism evidence="14 15">
    <name type="scientific">Mycena sanguinolenta</name>
    <dbReference type="NCBI Taxonomy" id="230812"/>
    <lineage>
        <taxon>Eukaryota</taxon>
        <taxon>Fungi</taxon>
        <taxon>Dikarya</taxon>
        <taxon>Basidiomycota</taxon>
        <taxon>Agaricomycotina</taxon>
        <taxon>Agaricomycetes</taxon>
        <taxon>Agaricomycetidae</taxon>
        <taxon>Agaricales</taxon>
        <taxon>Marasmiineae</taxon>
        <taxon>Mycenaceae</taxon>
        <taxon>Mycena</taxon>
    </lineage>
</organism>
<keyword evidence="5 13" id="KW-0349">Heme</keyword>
<sequence>MRHCGKTLRHLKHDDVNLESFLTAAQRNLIIAIFESIHEAGVRHCDIRADDLMLTEAGEPVIVDFDRARFNPIAMKGWEMIFLYREFTYPLVAGPRNPSWIFGNFKEIGAGTDVTKRWQEEFGSIYLFRGLLSSRRLYAADVKALSYIVANDSRYVRLPNTVSFRARLLGNGGRSHCDWRRPQTPGKRDEFLHVVHPSLTSAHSYRVQNQAFGAPQIRFLTEIFVEKAAELRDVWAAELAKGNSAAPGHRVDVADGLKRMTLDVVGRAGRCFNYDFHALADTGRPTELTEALTNLFHSPNTRRNFMFVEFQSLIPALKFLPLPGRKTLANAHAAMFSIASQIVSDSKRDILAQAEKSFDSSKRDLLSVLLKANMSTSVPAHQRMSDAELISQIPTFVLAGHETTSNATSWALHSLSLHLATQKKLREELFTLSSENPTMEELNSLPYLECVVRETLRVHGPVAFMERIATQDDVLPLSRPYIDTAGRSHDTFPIRKGQIIHMSILAFNHNTEIWGPDAREFRPERWDNVPSGAGAIPGMPHPNLFSFFAGQTNCIGYRFSLVEMKALLFTLIRAFEFEPAVPSKSIGYGHNLVHAPVYLDEPERGSSLPMILKPVNKQEY</sequence>
<feature type="binding site" description="axial binding residue" evidence="13">
    <location>
        <position position="554"/>
    </location>
    <ligand>
        <name>heme</name>
        <dbReference type="ChEBI" id="CHEBI:30413"/>
    </ligand>
    <ligandPart>
        <name>Fe</name>
        <dbReference type="ChEBI" id="CHEBI:18248"/>
    </ligandPart>
</feature>
<evidence type="ECO:0000256" key="10">
    <source>
        <dbReference type="ARBA" id="ARBA00023004"/>
    </source>
</evidence>